<evidence type="ECO:0000256" key="1">
    <source>
        <dbReference type="ARBA" id="ARBA00022723"/>
    </source>
</evidence>
<proteinExistence type="predicted"/>
<evidence type="ECO:0000256" key="3">
    <source>
        <dbReference type="ARBA" id="ARBA00022833"/>
    </source>
</evidence>
<dbReference type="InterPro" id="IPR003959">
    <property type="entry name" value="ATPase_AAA_core"/>
</dbReference>
<dbReference type="GO" id="GO:0051603">
    <property type="term" value="P:proteolysis involved in protein catabolic process"/>
    <property type="evidence" value="ECO:0007669"/>
    <property type="project" value="TreeGrafter"/>
</dbReference>
<dbReference type="GO" id="GO:0046872">
    <property type="term" value="F:metal ion binding"/>
    <property type="evidence" value="ECO:0007669"/>
    <property type="project" value="UniProtKB-KW"/>
</dbReference>
<evidence type="ECO:0000256" key="6">
    <source>
        <dbReference type="SAM" id="MobiDB-lite"/>
    </source>
</evidence>
<dbReference type="OrthoDB" id="1721884at2759"/>
<dbReference type="InterPro" id="IPR059067">
    <property type="entry name" value="Znf_ribbon_CLPX-like"/>
</dbReference>
<evidence type="ECO:0000256" key="4">
    <source>
        <dbReference type="ARBA" id="ARBA00022840"/>
    </source>
</evidence>
<dbReference type="Gene3D" id="3.40.50.300">
    <property type="entry name" value="P-loop containing nucleotide triphosphate hydrolases"/>
    <property type="match status" value="1"/>
</dbReference>
<keyword evidence="3" id="KW-0862">Zinc</keyword>
<keyword evidence="10" id="KW-1185">Reference proteome</keyword>
<dbReference type="EMBL" id="DS268685">
    <property type="protein sequence ID" value="EFO98405.1"/>
    <property type="molecule type" value="Genomic_DNA"/>
</dbReference>
<feature type="region of interest" description="Disordered" evidence="6">
    <location>
        <begin position="206"/>
        <end position="230"/>
    </location>
</feature>
<dbReference type="InterPro" id="IPR027417">
    <property type="entry name" value="P-loop_NTPase"/>
</dbReference>
<dbReference type="SUPFAM" id="SSF52540">
    <property type="entry name" value="P-loop containing nucleoside triphosphate hydrolases"/>
    <property type="match status" value="1"/>
</dbReference>
<evidence type="ECO:0000313" key="10">
    <source>
        <dbReference type="Proteomes" id="UP000008281"/>
    </source>
</evidence>
<dbReference type="CDD" id="cd19497">
    <property type="entry name" value="RecA-like_ClpX"/>
    <property type="match status" value="1"/>
</dbReference>
<dbReference type="Proteomes" id="UP000008281">
    <property type="component" value="Unassembled WGS sequence"/>
</dbReference>
<name>E3NHT7_CAERE</name>
<dbReference type="AlphaFoldDB" id="E3NHT7"/>
<dbReference type="NCBIfam" id="NF003745">
    <property type="entry name" value="PRK05342.1"/>
    <property type="match status" value="1"/>
</dbReference>
<protein>
    <recommendedName>
        <fullName evidence="11">AAA+ ATPase domain-containing protein</fullName>
    </recommendedName>
</protein>
<feature type="compositionally biased region" description="Gly residues" evidence="6">
    <location>
        <begin position="213"/>
        <end position="222"/>
    </location>
</feature>
<dbReference type="Pfam" id="PF07724">
    <property type="entry name" value="AAA_2"/>
    <property type="match status" value="1"/>
</dbReference>
<dbReference type="InParanoid" id="E3NHT7"/>
<evidence type="ECO:0000259" key="7">
    <source>
        <dbReference type="SMART" id="SM00382"/>
    </source>
</evidence>
<dbReference type="Pfam" id="PF10431">
    <property type="entry name" value="ClpB_D2-small"/>
    <property type="match status" value="1"/>
</dbReference>
<dbReference type="OMA" id="KCESIKH"/>
<sequence>MHRSIGFIRLLTTKPPTTRGAEVFLANRCSCVTIRCSSSSSSGGGGNDNDGSGNNNNNNNNNNNGEGGGGDLTNAPPNKAIQSFGQCRHCSKPLKPLPTLTPSNRYIHCDSCNKLYFANYFEDSAKNMFSKQFIRKTPPYPTQIAEYLDKFVVGQKKAKKTLAVGVYQHYRRLEHNIESAENMSFMLENLFKKLEFLTGATSIYQTTPHKEGGGASMMGGGASDSSSKMPRGVFYQDEMRLGQMATGELRNSLMQQQNNQPPSTHHHQQHLHQQQQQTARLGSSSSPPSFRSLPEKEPTVRLEKSNILLVGPSGVGKTFLTQTLARVLDVPIALCDCTSMTQAGYVGEDVESVIQKLVQAAGGNVEKAQQGIVFLDEVDKIAAAHEGHSAAYRDVSGEGVQHALLKLVEGTVVNVKSGKKGMGSQQDQVQIDTSDILFIASGAFSNLDKIVGRRLDKKALGFGTSSGNVRISGDDSNSEVMRKRDELLGKADQGDLISFGMVPELVGRFPVLVPFHSFDKQMLVRVMTEPQNSLLAQLKLQFGIDNVDLSFSAEALEQVAQLALERKTGARALRSILEAALLEAKFTVPGSDIESVHVSREAILGEREVEYSRRNADHQQNVEEEDVSAAPVKKSAHA</sequence>
<keyword evidence="2" id="KW-0547">Nucleotide-binding</keyword>
<feature type="region of interest" description="Disordered" evidence="6">
    <location>
        <begin position="254"/>
        <end position="298"/>
    </location>
</feature>
<accession>E3NHT7</accession>
<dbReference type="GO" id="GO:0016887">
    <property type="term" value="F:ATP hydrolysis activity"/>
    <property type="evidence" value="ECO:0007669"/>
    <property type="project" value="InterPro"/>
</dbReference>
<dbReference type="InterPro" id="IPR003593">
    <property type="entry name" value="AAA+_ATPase"/>
</dbReference>
<keyword evidence="1" id="KW-0479">Metal-binding</keyword>
<dbReference type="STRING" id="31234.E3NHT7"/>
<dbReference type="FunFam" id="1.10.8.60:FF:000002">
    <property type="entry name" value="ATP-dependent Clp protease ATP-binding subunit ClpX"/>
    <property type="match status" value="1"/>
</dbReference>
<evidence type="ECO:0000313" key="9">
    <source>
        <dbReference type="EMBL" id="EFO98405.1"/>
    </source>
</evidence>
<dbReference type="FunFam" id="3.40.50.300:FF:001911">
    <property type="entry name" value="ATP-dependent Clp protease ATP-binding subunit ClpX"/>
    <property type="match status" value="1"/>
</dbReference>
<evidence type="ECO:0008006" key="11">
    <source>
        <dbReference type="Google" id="ProtNLM"/>
    </source>
</evidence>
<dbReference type="InterPro" id="IPR050052">
    <property type="entry name" value="ATP-dep_Clp_protease_ClpX"/>
</dbReference>
<reference evidence="9" key="1">
    <citation type="submission" date="2007-07" db="EMBL/GenBank/DDBJ databases">
        <title>PCAP assembly of the Caenorhabditis remanei genome.</title>
        <authorList>
            <consortium name="The Caenorhabditis remanei Sequencing Consortium"/>
            <person name="Wilson R.K."/>
        </authorList>
    </citation>
    <scope>NUCLEOTIDE SEQUENCE [LARGE SCALE GENOMIC DNA]</scope>
    <source>
        <strain evidence="9">PB4641</strain>
    </source>
</reference>
<feature type="compositionally biased region" description="Low complexity" evidence="6">
    <location>
        <begin position="49"/>
        <end position="64"/>
    </location>
</feature>
<dbReference type="Gene3D" id="1.10.8.60">
    <property type="match status" value="1"/>
</dbReference>
<feature type="compositionally biased region" description="Low complexity" evidence="6">
    <location>
        <begin position="271"/>
        <end position="289"/>
    </location>
</feature>
<keyword evidence="5" id="KW-0143">Chaperone</keyword>
<organism evidence="10">
    <name type="scientific">Caenorhabditis remanei</name>
    <name type="common">Caenorhabditis vulgaris</name>
    <dbReference type="NCBI Taxonomy" id="31234"/>
    <lineage>
        <taxon>Eukaryota</taxon>
        <taxon>Metazoa</taxon>
        <taxon>Ecdysozoa</taxon>
        <taxon>Nematoda</taxon>
        <taxon>Chromadorea</taxon>
        <taxon>Rhabditida</taxon>
        <taxon>Rhabditina</taxon>
        <taxon>Rhabditomorpha</taxon>
        <taxon>Rhabditoidea</taxon>
        <taxon>Rhabditidae</taxon>
        <taxon>Peloderinae</taxon>
        <taxon>Caenorhabditis</taxon>
    </lineage>
</organism>
<evidence type="ECO:0000256" key="2">
    <source>
        <dbReference type="ARBA" id="ARBA00022741"/>
    </source>
</evidence>
<dbReference type="eggNOG" id="KOG0745">
    <property type="taxonomic scope" value="Eukaryota"/>
</dbReference>
<dbReference type="PANTHER" id="PTHR48102:SF7">
    <property type="entry name" value="ATP-DEPENDENT CLP PROTEASE ATP-BINDING SUBUNIT CLPX-LIKE, MITOCHONDRIAL"/>
    <property type="match status" value="1"/>
</dbReference>
<feature type="domain" description="AAA+ ATPase" evidence="7">
    <location>
        <begin position="303"/>
        <end position="475"/>
    </location>
</feature>
<dbReference type="SMART" id="SM00382">
    <property type="entry name" value="AAA"/>
    <property type="match status" value="1"/>
</dbReference>
<gene>
    <name evidence="9" type="ORF">CRE_23158</name>
</gene>
<evidence type="ECO:0000259" key="8">
    <source>
        <dbReference type="SMART" id="SM01086"/>
    </source>
</evidence>
<evidence type="ECO:0000256" key="5">
    <source>
        <dbReference type="ARBA" id="ARBA00023186"/>
    </source>
</evidence>
<feature type="domain" description="Clp ATPase C-terminal" evidence="8">
    <location>
        <begin position="518"/>
        <end position="611"/>
    </location>
</feature>
<dbReference type="GO" id="GO:0005524">
    <property type="term" value="F:ATP binding"/>
    <property type="evidence" value="ECO:0007669"/>
    <property type="project" value="UniProtKB-KW"/>
</dbReference>
<feature type="region of interest" description="Disordered" evidence="6">
    <location>
        <begin position="37"/>
        <end position="75"/>
    </location>
</feature>
<dbReference type="HOGENOM" id="CLU_014218_0_1_1"/>
<dbReference type="FunCoup" id="E3NHT7">
    <property type="interactions" value="3185"/>
</dbReference>
<feature type="region of interest" description="Disordered" evidence="6">
    <location>
        <begin position="613"/>
        <end position="638"/>
    </location>
</feature>
<dbReference type="InterPro" id="IPR019489">
    <property type="entry name" value="Clp_ATPase_C"/>
</dbReference>
<keyword evidence="4" id="KW-0067">ATP-binding</keyword>
<dbReference type="Pfam" id="PF26040">
    <property type="entry name" value="Zn_ribbon_CLPX_N"/>
    <property type="match status" value="1"/>
</dbReference>
<dbReference type="SMART" id="SM01086">
    <property type="entry name" value="ClpB_D2-small"/>
    <property type="match status" value="1"/>
</dbReference>
<dbReference type="GO" id="GO:0005759">
    <property type="term" value="C:mitochondrial matrix"/>
    <property type="evidence" value="ECO:0007669"/>
    <property type="project" value="TreeGrafter"/>
</dbReference>
<dbReference type="PANTHER" id="PTHR48102">
    <property type="entry name" value="ATP-DEPENDENT CLP PROTEASE ATP-BINDING SUBUNIT CLPX-LIKE, MITOCHONDRIAL-RELATED"/>
    <property type="match status" value="1"/>
</dbReference>